<sequence>MSETELKEKIQQAILKDQDPKQLLKKIMVLISEIEKNEDEIQKQIDQTKIEEIKKAQIQAQSYFYNNTETIDTSNSLYPYNQALLQSKHPGLKKLSKISKPNPHNNDFNKFNIQSFSDDILKESMKFIDGQLKISKKYNSEKLEFKALYQSEYGKIYSSDKNNSQNQELQFNMKSNSEQRYPKSDYYRQNEIKTIEQKKINENIHNQQKNQRNHQQHQNDQLQQLKGLNIYYPNDDKNPIQFGSKQVDKTIENKSNQQINQSFQQLTDQETN</sequence>
<dbReference type="EMBL" id="CAJJDO010000125">
    <property type="protein sequence ID" value="CAD8200766.1"/>
    <property type="molecule type" value="Genomic_DNA"/>
</dbReference>
<reference evidence="1" key="1">
    <citation type="submission" date="2021-01" db="EMBL/GenBank/DDBJ databases">
        <authorList>
            <consortium name="Genoscope - CEA"/>
            <person name="William W."/>
        </authorList>
    </citation>
    <scope>NUCLEOTIDE SEQUENCE</scope>
</reference>
<accession>A0A8S1XI14</accession>
<dbReference type="Proteomes" id="UP000689195">
    <property type="component" value="Unassembled WGS sequence"/>
</dbReference>
<name>A0A8S1XI14_9CILI</name>
<comment type="caution">
    <text evidence="1">The sequence shown here is derived from an EMBL/GenBank/DDBJ whole genome shotgun (WGS) entry which is preliminary data.</text>
</comment>
<dbReference type="AlphaFoldDB" id="A0A8S1XI14"/>
<organism evidence="1 2">
    <name type="scientific">Paramecium pentaurelia</name>
    <dbReference type="NCBI Taxonomy" id="43138"/>
    <lineage>
        <taxon>Eukaryota</taxon>
        <taxon>Sar</taxon>
        <taxon>Alveolata</taxon>
        <taxon>Ciliophora</taxon>
        <taxon>Intramacronucleata</taxon>
        <taxon>Oligohymenophorea</taxon>
        <taxon>Peniculida</taxon>
        <taxon>Parameciidae</taxon>
        <taxon>Paramecium</taxon>
    </lineage>
</organism>
<proteinExistence type="predicted"/>
<evidence type="ECO:0000313" key="1">
    <source>
        <dbReference type="EMBL" id="CAD8200766.1"/>
    </source>
</evidence>
<gene>
    <name evidence="1" type="ORF">PPENT_87.1.T1250122</name>
</gene>
<protein>
    <submittedName>
        <fullName evidence="1">Uncharacterized protein</fullName>
    </submittedName>
</protein>
<evidence type="ECO:0000313" key="2">
    <source>
        <dbReference type="Proteomes" id="UP000689195"/>
    </source>
</evidence>
<keyword evidence="2" id="KW-1185">Reference proteome</keyword>